<accession>W9RAA5</accession>
<dbReference type="AlphaFoldDB" id="W9RAA5"/>
<proteinExistence type="predicted"/>
<evidence type="ECO:0000256" key="1">
    <source>
        <dbReference type="SAM" id="Phobius"/>
    </source>
</evidence>
<dbReference type="EMBL" id="KE344435">
    <property type="protein sequence ID" value="EXB62070.1"/>
    <property type="molecule type" value="Genomic_DNA"/>
</dbReference>
<sequence>MDVSFEQPPFEVLQFELDHPVQDLDCLIKLVRLDLRLHERPERFGVVGITAHLLLGSSLLLVVLGRFLDAPVGGGRATGVAAEQLGRR</sequence>
<evidence type="ECO:0000313" key="3">
    <source>
        <dbReference type="Proteomes" id="UP000030645"/>
    </source>
</evidence>
<evidence type="ECO:0000313" key="2">
    <source>
        <dbReference type="EMBL" id="EXB62070.1"/>
    </source>
</evidence>
<organism evidence="2 3">
    <name type="scientific">Morus notabilis</name>
    <dbReference type="NCBI Taxonomy" id="981085"/>
    <lineage>
        <taxon>Eukaryota</taxon>
        <taxon>Viridiplantae</taxon>
        <taxon>Streptophyta</taxon>
        <taxon>Embryophyta</taxon>
        <taxon>Tracheophyta</taxon>
        <taxon>Spermatophyta</taxon>
        <taxon>Magnoliopsida</taxon>
        <taxon>eudicotyledons</taxon>
        <taxon>Gunneridae</taxon>
        <taxon>Pentapetalae</taxon>
        <taxon>rosids</taxon>
        <taxon>fabids</taxon>
        <taxon>Rosales</taxon>
        <taxon>Moraceae</taxon>
        <taxon>Moreae</taxon>
        <taxon>Morus</taxon>
    </lineage>
</organism>
<feature type="transmembrane region" description="Helical" evidence="1">
    <location>
        <begin position="44"/>
        <end position="68"/>
    </location>
</feature>
<gene>
    <name evidence="2" type="ORF">L484_002394</name>
</gene>
<protein>
    <submittedName>
        <fullName evidence="2">Uncharacterized protein</fullName>
    </submittedName>
</protein>
<keyword evidence="1" id="KW-0472">Membrane</keyword>
<keyword evidence="3" id="KW-1185">Reference proteome</keyword>
<name>W9RAA5_9ROSA</name>
<keyword evidence="1" id="KW-0812">Transmembrane</keyword>
<reference evidence="3" key="1">
    <citation type="submission" date="2013-01" db="EMBL/GenBank/DDBJ databases">
        <title>Draft Genome Sequence of a Mulberry Tree, Morus notabilis C.K. Schneid.</title>
        <authorList>
            <person name="He N."/>
            <person name="Zhao S."/>
        </authorList>
    </citation>
    <scope>NUCLEOTIDE SEQUENCE</scope>
</reference>
<keyword evidence="1" id="KW-1133">Transmembrane helix</keyword>
<dbReference type="Proteomes" id="UP000030645">
    <property type="component" value="Unassembled WGS sequence"/>
</dbReference>